<evidence type="ECO:0000313" key="3">
    <source>
        <dbReference type="Proteomes" id="UP000199126"/>
    </source>
</evidence>
<evidence type="ECO:0000313" key="2">
    <source>
        <dbReference type="EMBL" id="SEO45207.1"/>
    </source>
</evidence>
<keyword evidence="3" id="KW-1185">Reference proteome</keyword>
<dbReference type="SUPFAM" id="SSF50692">
    <property type="entry name" value="ADC-like"/>
    <property type="match status" value="1"/>
</dbReference>
<evidence type="ECO:0000259" key="1">
    <source>
        <dbReference type="Pfam" id="PF02359"/>
    </source>
</evidence>
<sequence>MRLTVKQHKNREPGNGMAVIDREAMRELGVSGGDFVTIEGGGG</sequence>
<name>A0A1H8PU30_9EURY</name>
<dbReference type="Pfam" id="PF02359">
    <property type="entry name" value="CDC48_N"/>
    <property type="match status" value="1"/>
</dbReference>
<protein>
    <submittedName>
        <fullName evidence="2">Cell division protein 48 (CDC48), N-terminal domain</fullName>
    </submittedName>
</protein>
<dbReference type="InterPro" id="IPR003338">
    <property type="entry name" value="CDC4_N-term_subdom"/>
</dbReference>
<organism evidence="2 3">
    <name type="scientific">Halogranum amylolyticum</name>
    <dbReference type="NCBI Taxonomy" id="660520"/>
    <lineage>
        <taxon>Archaea</taxon>
        <taxon>Methanobacteriati</taxon>
        <taxon>Methanobacteriota</taxon>
        <taxon>Stenosarchaea group</taxon>
        <taxon>Halobacteria</taxon>
        <taxon>Halobacteriales</taxon>
        <taxon>Haloferacaceae</taxon>
    </lineage>
</organism>
<dbReference type="EMBL" id="FODV01000002">
    <property type="protein sequence ID" value="SEO45207.1"/>
    <property type="molecule type" value="Genomic_DNA"/>
</dbReference>
<accession>A0A1H8PU30</accession>
<proteinExistence type="predicted"/>
<gene>
    <name evidence="2" type="ORF">SAMN04487948_102484</name>
</gene>
<keyword evidence="2" id="KW-0132">Cell division</keyword>
<dbReference type="InterPro" id="IPR009010">
    <property type="entry name" value="Asp_de-COase-like_dom_sf"/>
</dbReference>
<dbReference type="Proteomes" id="UP000199126">
    <property type="component" value="Unassembled WGS sequence"/>
</dbReference>
<dbReference type="AlphaFoldDB" id="A0A1H8PU30"/>
<feature type="domain" description="CDC48 N-terminal subdomain" evidence="1">
    <location>
        <begin position="2"/>
        <end position="40"/>
    </location>
</feature>
<dbReference type="OrthoDB" id="380617at2157"/>
<dbReference type="GO" id="GO:0051301">
    <property type="term" value="P:cell division"/>
    <property type="evidence" value="ECO:0007669"/>
    <property type="project" value="UniProtKB-KW"/>
</dbReference>
<dbReference type="Gene3D" id="2.40.40.20">
    <property type="match status" value="1"/>
</dbReference>
<keyword evidence="2" id="KW-0131">Cell cycle</keyword>
<reference evidence="3" key="1">
    <citation type="submission" date="2016-10" db="EMBL/GenBank/DDBJ databases">
        <authorList>
            <person name="Varghese N."/>
            <person name="Submissions S."/>
        </authorList>
    </citation>
    <scope>NUCLEOTIDE SEQUENCE [LARGE SCALE GENOMIC DNA]</scope>
    <source>
        <strain evidence="3">CGMCC 1.10121</strain>
    </source>
</reference>